<gene>
    <name evidence="1" type="ORF">HUJ06_005255</name>
</gene>
<dbReference type="AlphaFoldDB" id="A0A822YU38"/>
<reference evidence="1 2" key="1">
    <citation type="journal article" date="2020" name="Mol. Biol. Evol.">
        <title>Distinct Expression and Methylation Patterns for Genes with Different Fates following a Single Whole-Genome Duplication in Flowering Plants.</title>
        <authorList>
            <person name="Shi T."/>
            <person name="Rahmani R.S."/>
            <person name="Gugger P.F."/>
            <person name="Wang M."/>
            <person name="Li H."/>
            <person name="Zhang Y."/>
            <person name="Li Z."/>
            <person name="Wang Q."/>
            <person name="Van de Peer Y."/>
            <person name="Marchal K."/>
            <person name="Chen J."/>
        </authorList>
    </citation>
    <scope>NUCLEOTIDE SEQUENCE [LARGE SCALE GENOMIC DNA]</scope>
    <source>
        <tissue evidence="1">Leaf</tissue>
    </source>
</reference>
<protein>
    <submittedName>
        <fullName evidence="1">Uncharacterized protein</fullName>
    </submittedName>
</protein>
<organism evidence="1 2">
    <name type="scientific">Nelumbo nucifera</name>
    <name type="common">Sacred lotus</name>
    <dbReference type="NCBI Taxonomy" id="4432"/>
    <lineage>
        <taxon>Eukaryota</taxon>
        <taxon>Viridiplantae</taxon>
        <taxon>Streptophyta</taxon>
        <taxon>Embryophyta</taxon>
        <taxon>Tracheophyta</taxon>
        <taxon>Spermatophyta</taxon>
        <taxon>Magnoliopsida</taxon>
        <taxon>Proteales</taxon>
        <taxon>Nelumbonaceae</taxon>
        <taxon>Nelumbo</taxon>
    </lineage>
</organism>
<sequence length="47" mass="5391">MSFPKQNKKQFNCTLCLILEAKLKWGYIRNFHAKSAAVTTPHASHKC</sequence>
<name>A0A822YU38_NELNU</name>
<keyword evidence="2" id="KW-1185">Reference proteome</keyword>
<accession>A0A822YU38</accession>
<evidence type="ECO:0000313" key="1">
    <source>
        <dbReference type="EMBL" id="DAD34615.1"/>
    </source>
</evidence>
<proteinExistence type="predicted"/>
<comment type="caution">
    <text evidence="1">The sequence shown here is derived from an EMBL/GenBank/DDBJ whole genome shotgun (WGS) entry which is preliminary data.</text>
</comment>
<evidence type="ECO:0000313" key="2">
    <source>
        <dbReference type="Proteomes" id="UP000607653"/>
    </source>
</evidence>
<dbReference type="Proteomes" id="UP000607653">
    <property type="component" value="Unassembled WGS sequence"/>
</dbReference>
<dbReference type="EMBL" id="DUZY01000004">
    <property type="protein sequence ID" value="DAD34615.1"/>
    <property type="molecule type" value="Genomic_DNA"/>
</dbReference>